<protein>
    <submittedName>
        <fullName evidence="2">Uncharacterized protein</fullName>
    </submittedName>
</protein>
<evidence type="ECO:0000256" key="1">
    <source>
        <dbReference type="SAM" id="MobiDB-lite"/>
    </source>
</evidence>
<evidence type="ECO:0000313" key="2">
    <source>
        <dbReference type="EMBL" id="OTF82942.1"/>
    </source>
</evidence>
<feature type="compositionally biased region" description="Low complexity" evidence="1">
    <location>
        <begin position="133"/>
        <end position="148"/>
    </location>
</feature>
<keyword evidence="3" id="KW-1185">Reference proteome</keyword>
<feature type="compositionally biased region" description="Low complexity" evidence="1">
    <location>
        <begin position="156"/>
        <end position="191"/>
    </location>
</feature>
<comment type="caution">
    <text evidence="2">The sequence shown here is derived from an EMBL/GenBank/DDBJ whole genome shotgun (WGS) entry which is preliminary data.</text>
</comment>
<evidence type="ECO:0000313" key="3">
    <source>
        <dbReference type="Proteomes" id="UP000194236"/>
    </source>
</evidence>
<feature type="compositionally biased region" description="Polar residues" evidence="1">
    <location>
        <begin position="192"/>
        <end position="202"/>
    </location>
</feature>
<sequence length="202" mass="23044">MIKLEACRLLAQCLEQLYFNISNTLMEPVNDHHSSSCNNFNLEPIIRSAFRTYLMLLLKPEGLLQIQLEEKNLQQQYYFESMFRLVRHYEIRAIKLKDMLLKHSNEKLNHNSEWLNQKLLAIHNSHSDLFNEGSSNSSIGGRSSSRLSPNDPAGCNSNSSSSSNINNTGGDSIESSNQKQQQQRNQESNINKANSNELLSNQ</sequence>
<proteinExistence type="predicted"/>
<feature type="non-terminal residue" evidence="2">
    <location>
        <position position="202"/>
    </location>
</feature>
<dbReference type="EMBL" id="MUJZ01006048">
    <property type="protein sequence ID" value="OTF82942.1"/>
    <property type="molecule type" value="Genomic_DNA"/>
</dbReference>
<accession>A0A1Y3BQ72</accession>
<reference evidence="2 3" key="1">
    <citation type="submission" date="2017-03" db="EMBL/GenBank/DDBJ databases">
        <title>Genome Survey of Euroglyphus maynei.</title>
        <authorList>
            <person name="Arlian L.G."/>
            <person name="Morgan M.S."/>
            <person name="Rider S.D."/>
        </authorList>
    </citation>
    <scope>NUCLEOTIDE SEQUENCE [LARGE SCALE GENOMIC DNA]</scope>
    <source>
        <strain evidence="2">Arlian Lab</strain>
        <tissue evidence="2">Whole body</tissue>
    </source>
</reference>
<dbReference type="Proteomes" id="UP000194236">
    <property type="component" value="Unassembled WGS sequence"/>
</dbReference>
<dbReference type="AlphaFoldDB" id="A0A1Y3BQ72"/>
<feature type="region of interest" description="Disordered" evidence="1">
    <location>
        <begin position="132"/>
        <end position="202"/>
    </location>
</feature>
<organism evidence="2 3">
    <name type="scientific">Euroglyphus maynei</name>
    <name type="common">Mayne's house dust mite</name>
    <dbReference type="NCBI Taxonomy" id="6958"/>
    <lineage>
        <taxon>Eukaryota</taxon>
        <taxon>Metazoa</taxon>
        <taxon>Ecdysozoa</taxon>
        <taxon>Arthropoda</taxon>
        <taxon>Chelicerata</taxon>
        <taxon>Arachnida</taxon>
        <taxon>Acari</taxon>
        <taxon>Acariformes</taxon>
        <taxon>Sarcoptiformes</taxon>
        <taxon>Astigmata</taxon>
        <taxon>Psoroptidia</taxon>
        <taxon>Analgoidea</taxon>
        <taxon>Pyroglyphidae</taxon>
        <taxon>Pyroglyphinae</taxon>
        <taxon>Euroglyphus</taxon>
    </lineage>
</organism>
<name>A0A1Y3BQ72_EURMA</name>
<gene>
    <name evidence="2" type="ORF">BLA29_011380</name>
</gene>